<proteinExistence type="predicted"/>
<keyword evidence="1" id="KW-0472">Membrane</keyword>
<dbReference type="EMBL" id="JACRSQ010000012">
    <property type="protein sequence ID" value="MBC8543776.1"/>
    <property type="molecule type" value="Genomic_DNA"/>
</dbReference>
<evidence type="ECO:0000313" key="3">
    <source>
        <dbReference type="Proteomes" id="UP000657006"/>
    </source>
</evidence>
<feature type="transmembrane region" description="Helical" evidence="1">
    <location>
        <begin position="12"/>
        <end position="34"/>
    </location>
</feature>
<dbReference type="Proteomes" id="UP000657006">
    <property type="component" value="Unassembled WGS sequence"/>
</dbReference>
<keyword evidence="3" id="KW-1185">Reference proteome</keyword>
<name>A0A926DTI1_9FIRM</name>
<reference evidence="2" key="1">
    <citation type="submission" date="2020-08" db="EMBL/GenBank/DDBJ databases">
        <title>Genome public.</title>
        <authorList>
            <person name="Liu C."/>
            <person name="Sun Q."/>
        </authorList>
    </citation>
    <scope>NUCLEOTIDE SEQUENCE</scope>
    <source>
        <strain evidence="2">NSJ-32</strain>
    </source>
</reference>
<accession>A0A926DTI1</accession>
<keyword evidence="1" id="KW-1133">Transmembrane helix</keyword>
<organism evidence="2 3">
    <name type="scientific">Bianquea renquensis</name>
    <dbReference type="NCBI Taxonomy" id="2763661"/>
    <lineage>
        <taxon>Bacteria</taxon>
        <taxon>Bacillati</taxon>
        <taxon>Bacillota</taxon>
        <taxon>Clostridia</taxon>
        <taxon>Eubacteriales</taxon>
        <taxon>Bianqueaceae</taxon>
        <taxon>Bianquea</taxon>
    </lineage>
</organism>
<keyword evidence="1" id="KW-0812">Transmembrane</keyword>
<gene>
    <name evidence="2" type="ORF">H8730_09475</name>
</gene>
<dbReference type="RefSeq" id="WP_177715637.1">
    <property type="nucleotide sequence ID" value="NZ_JACRSQ010000012.1"/>
</dbReference>
<evidence type="ECO:0000256" key="1">
    <source>
        <dbReference type="SAM" id="Phobius"/>
    </source>
</evidence>
<comment type="caution">
    <text evidence="2">The sequence shown here is derived from an EMBL/GenBank/DDBJ whole genome shotgun (WGS) entry which is preliminary data.</text>
</comment>
<evidence type="ECO:0008006" key="4">
    <source>
        <dbReference type="Google" id="ProtNLM"/>
    </source>
</evidence>
<protein>
    <recommendedName>
        <fullName evidence="4">FMN-binding domain-containing protein</fullName>
    </recommendedName>
</protein>
<dbReference type="AlphaFoldDB" id="A0A926DTI1"/>
<evidence type="ECO:0000313" key="2">
    <source>
        <dbReference type="EMBL" id="MBC8543776.1"/>
    </source>
</evidence>
<sequence>MSVRIVSLKLNQIIYAALLALAGIALLLVLIFFLTGRNKGSDGAEVYYPGVYTTSVSFGSQALTVEMVMDSHGIQSIEYAIPESISSVYPLVEPTCSSIGKQLESGTDIQAVTTTSESQDTASYLLRAIELTMEKAKR</sequence>